<dbReference type="InterPro" id="IPR037536">
    <property type="entry name" value="ADV_PKG3"/>
</dbReference>
<keyword evidence="1 6" id="KW-0597">Phosphoprotein</keyword>
<comment type="subunit">
    <text evidence="6">Part of the genome packaging complex composed of packaging proteins 1, 2 and 3; this complex specifically binds to the packaging sequence on the left end of viral genomic DNA and performs packaging of the viral genome. Interacts with hexon-linking protein IIIa; this interaction is required to promote correct genome packaging.</text>
</comment>
<organismHost>
    <name type="scientific">Tupaiidae</name>
    <name type="common">tree shrews</name>
    <dbReference type="NCBI Taxonomy" id="9393"/>
</organismHost>
<comment type="caution">
    <text evidence="6">Lacks conserved residue(s) required for the propagation of feature annotation.</text>
</comment>
<dbReference type="InterPro" id="IPR004292">
    <property type="entry name" value="L1-like"/>
</dbReference>
<dbReference type="GO" id="GO:0042025">
    <property type="term" value="C:host cell nucleus"/>
    <property type="evidence" value="ECO:0007669"/>
    <property type="project" value="UniProtKB-SubCell"/>
</dbReference>
<comment type="miscellaneous">
    <text evidence="6">All late proteins expressed from the major late promoter are produced by alternative splicing and alternative polyadenylation of the same gene giving rise to non-overlapping ORFs. A leader sequence is present in the N-terminus of all these mRNAs and is recognized by the viral shutoff protein to provide expression although conventional translation via ribosome scanning from the cap has been shut off in the host cell.</text>
</comment>
<evidence type="ECO:0000313" key="7">
    <source>
        <dbReference type="EMBL" id="AWO77101.1"/>
    </source>
</evidence>
<evidence type="ECO:0000256" key="6">
    <source>
        <dbReference type="HAMAP-Rule" id="MF_04058"/>
    </source>
</evidence>
<sequence>MHPVLRQLKPSLVGAAPDLAPTSALIEEEGEGIARVGARPETHPRVQLKKDASEAYVPPQNAFRDKSGEEAEEMRDLRYRAGSHMQLNRKRRLEDSDFELDPHTGISPAKAHMKAADLLTAYEQTAKAESSFQTTFNNTVRTLISRDEVTVGLMHLWDFVEAYVANPGSKALTAQLFLIVQHSRDEGMFKESLLSISEPEGRWLLDLINILQTIIVQERGLSVSEKVAAINYSVITLGKHYARKIFKSPFVPIDKEVKIDTFYMRIVIKLLTLCDDLGVYRNERIQRAVSASRRRELSDTELMFNLRRALTSSEQDAGEFDAGSDLQWVPQRRGLMEPIVEDDESESDGEEL</sequence>
<evidence type="ECO:0000256" key="3">
    <source>
        <dbReference type="ARBA" id="ARBA00022612"/>
    </source>
</evidence>
<dbReference type="GO" id="GO:0019073">
    <property type="term" value="P:viral DNA genome packaging"/>
    <property type="evidence" value="ECO:0007669"/>
    <property type="project" value="UniProtKB-UniRule"/>
</dbReference>
<dbReference type="EMBL" id="MF780605">
    <property type="protein sequence ID" value="AWO77101.1"/>
    <property type="molecule type" value="Genomic_DNA"/>
</dbReference>
<comment type="PTM">
    <text evidence="6">Cleaved at different sites by the viral protease during virion maturation.</text>
</comment>
<gene>
    <name evidence="6" type="primary">L1</name>
</gene>
<organism evidence="7 8">
    <name type="scientific">Tree shrew adenovirus serotype 1</name>
    <name type="common">TSAdV-1</name>
    <name type="synonym">Tupaia adenovirus 1</name>
    <dbReference type="NCBI Taxonomy" id="47680"/>
    <lineage>
        <taxon>Viruses</taxon>
        <taxon>Varidnaviria</taxon>
        <taxon>Bamfordvirae</taxon>
        <taxon>Preplasmiviricota</taxon>
        <taxon>Polisuviricotina</taxon>
        <taxon>Pharingeaviricetes</taxon>
        <taxon>Rowavirales</taxon>
        <taxon>Adenoviridae</taxon>
        <taxon>Mastadenovirus</taxon>
        <taxon>Mastadenovirus tupaiae</taxon>
        <taxon>Tree shrew mastadenovirus A</taxon>
    </lineage>
</organism>
<dbReference type="Pfam" id="PF03052">
    <property type="entry name" value="Adeno_52K"/>
    <property type="match status" value="1"/>
</dbReference>
<name>A0A2U9AG84_ADET1</name>
<evidence type="ECO:0000256" key="4">
    <source>
        <dbReference type="ARBA" id="ARBA00022921"/>
    </source>
</evidence>
<keyword evidence="5 6" id="KW-0231">Viral genome packaging</keyword>
<evidence type="ECO:0000256" key="1">
    <source>
        <dbReference type="ARBA" id="ARBA00022553"/>
    </source>
</evidence>
<comment type="similarity">
    <text evidence="6">Belongs to the adenoviridae packaging protein 3 family.</text>
</comment>
<evidence type="ECO:0000256" key="2">
    <source>
        <dbReference type="ARBA" id="ARBA00022562"/>
    </source>
</evidence>
<evidence type="ECO:0000256" key="5">
    <source>
        <dbReference type="ARBA" id="ARBA00023219"/>
    </source>
</evidence>
<dbReference type="HAMAP" id="MF_04058">
    <property type="entry name" value="ADV_PKG3"/>
    <property type="match status" value="1"/>
</dbReference>
<comment type="function">
    <text evidence="6">Involved in viral genome packaging through its interaction with packaging proteins 1 and 2. After proteolyic cleavage by adenovirus protease, L1 52/55k protein is removed from the capsid during viral maturation.</text>
</comment>
<keyword evidence="2 6" id="KW-1048">Host nucleus</keyword>
<keyword evidence="4 6" id="KW-0426">Late protein</keyword>
<protein>
    <recommendedName>
        <fullName evidence="6">Packaging protein 3</fullName>
    </recommendedName>
    <alternativeName>
        <fullName evidence="6">L1-52/55 kDa protein</fullName>
    </alternativeName>
    <alternativeName>
        <fullName evidence="6">Packaging protein 52K</fullName>
    </alternativeName>
</protein>
<proteinExistence type="evidence at transcript level"/>
<comment type="induction">
    <text evidence="6">Expressed in the early phase and late phase of the viral replicative cycle.</text>
</comment>
<dbReference type="Proteomes" id="UP000319740">
    <property type="component" value="Segment"/>
</dbReference>
<reference evidence="7 8" key="1">
    <citation type="submission" date="2017-08" db="EMBL/GenBank/DDBJ databases">
        <title>The genome of a new adenovirus from tree shrew.</title>
        <authorList>
            <person name="Song Q."/>
            <person name="Sun X."/>
            <person name="Dai J."/>
        </authorList>
    </citation>
    <scope>NUCLEOTIDE SEQUENCE [LARGE SCALE GENOMIC DNA]</scope>
    <source>
        <strain evidence="7">KM</strain>
    </source>
</reference>
<comment type="subcellular location">
    <subcellularLocation>
        <location evidence="6">Host nucleus</location>
    </subcellularLocation>
    <text evidence="6">Nuclear protein present in empty capsids and assembly intermediates.</text>
</comment>
<dbReference type="GO" id="GO:0019076">
    <property type="term" value="P:viral release from host cell"/>
    <property type="evidence" value="ECO:0007669"/>
    <property type="project" value="UniProtKB-UniRule"/>
</dbReference>
<accession>A0A2U9AG84</accession>
<evidence type="ECO:0000313" key="8">
    <source>
        <dbReference type="Proteomes" id="UP000319740"/>
    </source>
</evidence>
<keyword evidence="3 6" id="KW-1188">Viral release from host cell</keyword>